<evidence type="ECO:0000256" key="3">
    <source>
        <dbReference type="ARBA" id="ARBA00022795"/>
    </source>
</evidence>
<name>A0ABW8JRR9_9GAMM</name>
<dbReference type="RefSeq" id="WP_404631732.1">
    <property type="nucleotide sequence ID" value="NZ_JADIKM010000002.1"/>
</dbReference>
<keyword evidence="3" id="KW-1005">Bacterial flagellum biogenesis</keyword>
<dbReference type="SUPFAM" id="SSF140566">
    <property type="entry name" value="FlgN-like"/>
    <property type="match status" value="1"/>
</dbReference>
<evidence type="ECO:0000313" key="6">
    <source>
        <dbReference type="Proteomes" id="UP001620460"/>
    </source>
</evidence>
<evidence type="ECO:0000313" key="5">
    <source>
        <dbReference type="EMBL" id="MFK2903827.1"/>
    </source>
</evidence>
<protein>
    <submittedName>
        <fullName evidence="5">Flagellar protein FlgN</fullName>
    </submittedName>
</protein>
<dbReference type="EMBL" id="JADIKM010000002">
    <property type="protein sequence ID" value="MFK2903827.1"/>
    <property type="molecule type" value="Genomic_DNA"/>
</dbReference>
<organism evidence="5 6">
    <name type="scientific">Dyella ginsengisoli</name>
    <dbReference type="NCBI Taxonomy" id="363848"/>
    <lineage>
        <taxon>Bacteria</taxon>
        <taxon>Pseudomonadati</taxon>
        <taxon>Pseudomonadota</taxon>
        <taxon>Gammaproteobacteria</taxon>
        <taxon>Lysobacterales</taxon>
        <taxon>Rhodanobacteraceae</taxon>
        <taxon>Dyella</taxon>
    </lineage>
</organism>
<keyword evidence="5" id="KW-0282">Flagellum</keyword>
<evidence type="ECO:0000256" key="1">
    <source>
        <dbReference type="ARBA" id="ARBA00002397"/>
    </source>
</evidence>
<keyword evidence="5" id="KW-0969">Cilium</keyword>
<comment type="similarity">
    <text evidence="2">Belongs to the FlgN family.</text>
</comment>
<evidence type="ECO:0000256" key="4">
    <source>
        <dbReference type="SAM" id="Coils"/>
    </source>
</evidence>
<proteinExistence type="inferred from homology"/>
<dbReference type="InterPro" id="IPR007809">
    <property type="entry name" value="FlgN-like"/>
</dbReference>
<keyword evidence="5" id="KW-0966">Cell projection</keyword>
<reference evidence="5 6" key="1">
    <citation type="submission" date="2020-10" db="EMBL/GenBank/DDBJ databases">
        <title>Phylogeny of dyella-like bacteria.</title>
        <authorList>
            <person name="Fu J."/>
        </authorList>
    </citation>
    <scope>NUCLEOTIDE SEQUENCE [LARGE SCALE GENOMIC DNA]</scope>
    <source>
        <strain evidence="5 6">Gsoil3046</strain>
    </source>
</reference>
<evidence type="ECO:0000256" key="2">
    <source>
        <dbReference type="ARBA" id="ARBA00007703"/>
    </source>
</evidence>
<keyword evidence="4" id="KW-0175">Coiled coil</keyword>
<sequence>MSAALQVELDDALSAVLDDMQRSLAELADALARERTALLDADVPAIDAAGARKQALMQSLERLDAERQQLALAAPHAAAAQQTRWQDLLARLRDCRDQNQRNGSIVQQRLGSVRRALAILTGQDSETGVYGRSGALHARARSHTLAEV</sequence>
<dbReference type="Gene3D" id="1.20.58.300">
    <property type="entry name" value="FlgN-like"/>
    <property type="match status" value="1"/>
</dbReference>
<dbReference type="InterPro" id="IPR036679">
    <property type="entry name" value="FlgN-like_sf"/>
</dbReference>
<keyword evidence="6" id="KW-1185">Reference proteome</keyword>
<dbReference type="Proteomes" id="UP001620460">
    <property type="component" value="Unassembled WGS sequence"/>
</dbReference>
<gene>
    <name evidence="5" type="ORF">ISP17_07615</name>
</gene>
<dbReference type="Pfam" id="PF05130">
    <property type="entry name" value="FlgN"/>
    <property type="match status" value="1"/>
</dbReference>
<comment type="caution">
    <text evidence="5">The sequence shown here is derived from an EMBL/GenBank/DDBJ whole genome shotgun (WGS) entry which is preliminary data.</text>
</comment>
<comment type="function">
    <text evidence="1">Required for the efficient initiation of filament assembly.</text>
</comment>
<feature type="coiled-coil region" evidence="4">
    <location>
        <begin position="17"/>
        <end position="73"/>
    </location>
</feature>
<accession>A0ABW8JRR9</accession>